<protein>
    <submittedName>
        <fullName evidence="2">Uncharacterized protein</fullName>
    </submittedName>
</protein>
<evidence type="ECO:0000313" key="2">
    <source>
        <dbReference type="EMBL" id="SDR55152.1"/>
    </source>
</evidence>
<dbReference type="EMBL" id="FNKP01000004">
    <property type="protein sequence ID" value="SDR55152.1"/>
    <property type="molecule type" value="Genomic_DNA"/>
</dbReference>
<reference evidence="3" key="1">
    <citation type="submission" date="2016-10" db="EMBL/GenBank/DDBJ databases">
        <authorList>
            <person name="Varghese N."/>
        </authorList>
    </citation>
    <scope>NUCLEOTIDE SEQUENCE [LARGE SCALE GENOMIC DNA]</scope>
    <source>
        <strain evidence="3">GAS106B</strain>
    </source>
</reference>
<keyword evidence="1" id="KW-0732">Signal</keyword>
<dbReference type="SUPFAM" id="SSF49899">
    <property type="entry name" value="Concanavalin A-like lectins/glucanases"/>
    <property type="match status" value="1"/>
</dbReference>
<evidence type="ECO:0000256" key="1">
    <source>
        <dbReference type="SAM" id="SignalP"/>
    </source>
</evidence>
<name>A0A1H1JZE2_9BURK</name>
<feature type="signal peptide" evidence="1">
    <location>
        <begin position="1"/>
        <end position="25"/>
    </location>
</feature>
<sequence>MRGRYILYSMVTTCLFFLNAIPANATCATLPNNLTNGQVADASQVMANFNALQGCIGQQGSVSSGNAGQIGVYGSNGNTVSGEAPSGMLDSAFGATPGSILYRGTSGWAALTPGTPGQLLSTGGSNANPVWTSASGGGSTSPFFTSLQPPSANAFLLVTAAGITATLTDLPSGRGMTMNNNGSSTNTMSSMEQPVLSQSAFTVTACVYLASSLANNWFIGIGVADSSGKYDAFGWRNNTYGLGAFNEFQFSSINTFYSATAFFGAFNQNGPVWLRLQLTGGNFVFSASFDQENWETIQTVSATHYLGSAISKVGLIVDNNSTHHMIVDAFSWSQVTP</sequence>
<organism evidence="2 3">
    <name type="scientific">Paraburkholderia fungorum</name>
    <dbReference type="NCBI Taxonomy" id="134537"/>
    <lineage>
        <taxon>Bacteria</taxon>
        <taxon>Pseudomonadati</taxon>
        <taxon>Pseudomonadota</taxon>
        <taxon>Betaproteobacteria</taxon>
        <taxon>Burkholderiales</taxon>
        <taxon>Burkholderiaceae</taxon>
        <taxon>Paraburkholderia</taxon>
    </lineage>
</organism>
<feature type="chain" id="PRO_5010256275" evidence="1">
    <location>
        <begin position="26"/>
        <end position="337"/>
    </location>
</feature>
<dbReference type="AlphaFoldDB" id="A0A1H1JZE2"/>
<evidence type="ECO:0000313" key="3">
    <source>
        <dbReference type="Proteomes" id="UP000183487"/>
    </source>
</evidence>
<proteinExistence type="predicted"/>
<keyword evidence="3" id="KW-1185">Reference proteome</keyword>
<dbReference type="Proteomes" id="UP000183487">
    <property type="component" value="Unassembled WGS sequence"/>
</dbReference>
<dbReference type="Gene3D" id="2.60.120.200">
    <property type="match status" value="1"/>
</dbReference>
<dbReference type="InterPro" id="IPR013320">
    <property type="entry name" value="ConA-like_dom_sf"/>
</dbReference>
<gene>
    <name evidence="2" type="ORF">SAMN05443245_7610</name>
</gene>
<accession>A0A1H1JZE2</accession>